<dbReference type="RefSeq" id="WP_109296088.1">
    <property type="nucleotide sequence ID" value="NZ_CP029254.1"/>
</dbReference>
<dbReference type="Proteomes" id="UP000245051">
    <property type="component" value="Chromosome"/>
</dbReference>
<keyword evidence="4" id="KW-1185">Reference proteome</keyword>
<protein>
    <recommendedName>
        <fullName evidence="2">Transposase IS4 N-terminal domain-containing protein</fullName>
    </recommendedName>
</protein>
<reference evidence="3 4" key="1">
    <citation type="submission" date="2018-05" db="EMBL/GenBank/DDBJ databases">
        <title>Complete genome sequence of the Type Strain of Streptomyces spongiicola HNM0071, the producer of staurosporine.</title>
        <authorList>
            <person name="Zhou S."/>
            <person name="Huang X."/>
        </authorList>
    </citation>
    <scope>NUCLEOTIDE SEQUENCE [LARGE SCALE GENOMIC DNA]</scope>
    <source>
        <strain evidence="3 4">HNM0071</strain>
    </source>
</reference>
<sequence>MSLGVLASELPREAVDEVVAAHSKQPRRRGSKLPAHVMVYFALALGLWSGDDYEQVMAQLTDRLGGLGGWEADWQTPTSGGITKVRRRLEPGVLADLYERLAEPVAEILTPGPGPGDGGLRPWTAPWSTCPTPPPTTRTSAGRATPPRRARSHRPGSWHRPRSEGAVTCTPVNTLLQERRPEHPGRRSCGPTAAAGRRPPRLLAGGTAPPGMLRPGRRCVDRDRWGGGPVAARRPPRQRRTPLRSFSRAPIAPLPRARRS</sequence>
<feature type="region of interest" description="Disordered" evidence="1">
    <location>
        <begin position="110"/>
        <end position="260"/>
    </location>
</feature>
<feature type="compositionally biased region" description="Basic residues" evidence="1">
    <location>
        <begin position="146"/>
        <end position="160"/>
    </location>
</feature>
<dbReference type="Pfam" id="PF13006">
    <property type="entry name" value="Nterm_IS4"/>
    <property type="match status" value="1"/>
</dbReference>
<organism evidence="3 4">
    <name type="scientific">Streptomyces spongiicola</name>
    <dbReference type="NCBI Taxonomy" id="1690221"/>
    <lineage>
        <taxon>Bacteria</taxon>
        <taxon>Bacillati</taxon>
        <taxon>Actinomycetota</taxon>
        <taxon>Actinomycetes</taxon>
        <taxon>Kitasatosporales</taxon>
        <taxon>Streptomycetaceae</taxon>
        <taxon>Streptomyces</taxon>
    </lineage>
</organism>
<name>A0ABM6VBF1_9ACTN</name>
<accession>A0ABM6VBF1</accession>
<dbReference type="InterPro" id="IPR024473">
    <property type="entry name" value="Transposases_IS4_N"/>
</dbReference>
<feature type="compositionally biased region" description="Low complexity" evidence="1">
    <location>
        <begin position="190"/>
        <end position="207"/>
    </location>
</feature>
<feature type="domain" description="Transposase IS4 N-terminal" evidence="2">
    <location>
        <begin position="2"/>
        <end position="99"/>
    </location>
</feature>
<evidence type="ECO:0000313" key="4">
    <source>
        <dbReference type="Proteomes" id="UP000245051"/>
    </source>
</evidence>
<evidence type="ECO:0000313" key="3">
    <source>
        <dbReference type="EMBL" id="AWK11208.1"/>
    </source>
</evidence>
<proteinExistence type="predicted"/>
<feature type="compositionally biased region" description="Low complexity" evidence="1">
    <location>
        <begin position="248"/>
        <end position="260"/>
    </location>
</feature>
<evidence type="ECO:0000259" key="2">
    <source>
        <dbReference type="Pfam" id="PF13006"/>
    </source>
</evidence>
<dbReference type="EMBL" id="CP029254">
    <property type="protein sequence ID" value="AWK11208.1"/>
    <property type="molecule type" value="Genomic_DNA"/>
</dbReference>
<gene>
    <name evidence="3" type="ORF">DDQ41_22395</name>
</gene>
<evidence type="ECO:0000256" key="1">
    <source>
        <dbReference type="SAM" id="MobiDB-lite"/>
    </source>
</evidence>